<protein>
    <submittedName>
        <fullName evidence="1">DNA adenine methylase/adenine-specific DNA-methyltransferase</fullName>
        <ecNumber evidence="1">2.1.1.72</ecNumber>
    </submittedName>
</protein>
<keyword evidence="1" id="KW-0808">Transferase</keyword>
<accession>A0A7Z0C3A5</accession>
<sequence length="329" mass="36790">MGSKHRLLPHLAQAFADLAPGRGRALDAFSGSGVVSYLLKHQGFAVRSNDYLGFPGVVAAAGVVNDDVRLTDEDVERICSPALDDRDFCRRTFDGVFFTPDDLAFLDSAWSHVATMSGHARSVAVAALCLAAARRQPRGVFTISGDLSRYDDGRRDLRLSLREHFVERVADYHRAVFTGPVPCSVSTGEVGEVEPGAWDLVYLDPPYAPVSDDNDYTKRFHFLEGLSRYWEGDEIMWETRTRKLPKRVTKFSSRRTIEAAFGELFEQFRAVPLVLSYSSHALPDRATLEGLLREVKGEVEVRTVPHTYSYGTHRTAVRRRVDELLLLAP</sequence>
<dbReference type="GO" id="GO:0009007">
    <property type="term" value="F:site-specific DNA-methyltransferase (adenine-specific) activity"/>
    <property type="evidence" value="ECO:0007669"/>
    <property type="project" value="UniProtKB-EC"/>
</dbReference>
<dbReference type="GO" id="GO:0003676">
    <property type="term" value="F:nucleic acid binding"/>
    <property type="evidence" value="ECO:0007669"/>
    <property type="project" value="InterPro"/>
</dbReference>
<gene>
    <name evidence="1" type="ORF">BKA05_000406</name>
</gene>
<evidence type="ECO:0000313" key="2">
    <source>
        <dbReference type="Proteomes" id="UP000537326"/>
    </source>
</evidence>
<dbReference type="SUPFAM" id="SSF53335">
    <property type="entry name" value="S-adenosyl-L-methionine-dependent methyltransferases"/>
    <property type="match status" value="1"/>
</dbReference>
<dbReference type="InterPro" id="IPR029063">
    <property type="entry name" value="SAM-dependent_MTases_sf"/>
</dbReference>
<dbReference type="EC" id="2.1.1.72" evidence="1"/>
<comment type="caution">
    <text evidence="1">The sequence shown here is derived from an EMBL/GenBank/DDBJ whole genome shotgun (WGS) entry which is preliminary data.</text>
</comment>
<dbReference type="EMBL" id="JACBZI010000001">
    <property type="protein sequence ID" value="NYI08891.1"/>
    <property type="molecule type" value="Genomic_DNA"/>
</dbReference>
<evidence type="ECO:0000313" key="1">
    <source>
        <dbReference type="EMBL" id="NYI08891.1"/>
    </source>
</evidence>
<keyword evidence="1" id="KW-0489">Methyltransferase</keyword>
<proteinExistence type="predicted"/>
<dbReference type="PROSITE" id="PS00092">
    <property type="entry name" value="N6_MTASE"/>
    <property type="match status" value="1"/>
</dbReference>
<dbReference type="GO" id="GO:0032259">
    <property type="term" value="P:methylation"/>
    <property type="evidence" value="ECO:0007669"/>
    <property type="project" value="UniProtKB-KW"/>
</dbReference>
<dbReference type="InterPro" id="IPR002052">
    <property type="entry name" value="DNA_methylase_N6_adenine_CS"/>
</dbReference>
<name>A0A7Z0C3A5_9ACTN</name>
<keyword evidence="2" id="KW-1185">Reference proteome</keyword>
<dbReference type="AlphaFoldDB" id="A0A7Z0C3A5"/>
<organism evidence="1 2">
    <name type="scientific">Nocardioides marinus</name>
    <dbReference type="NCBI Taxonomy" id="374514"/>
    <lineage>
        <taxon>Bacteria</taxon>
        <taxon>Bacillati</taxon>
        <taxon>Actinomycetota</taxon>
        <taxon>Actinomycetes</taxon>
        <taxon>Propionibacteriales</taxon>
        <taxon>Nocardioidaceae</taxon>
        <taxon>Nocardioides</taxon>
    </lineage>
</organism>
<dbReference type="RefSeq" id="WP_179529944.1">
    <property type="nucleotide sequence ID" value="NZ_BAAAPP010000002.1"/>
</dbReference>
<dbReference type="Proteomes" id="UP000537326">
    <property type="component" value="Unassembled WGS sequence"/>
</dbReference>
<reference evidence="1 2" key="1">
    <citation type="submission" date="2020-07" db="EMBL/GenBank/DDBJ databases">
        <title>Sequencing the genomes of 1000 actinobacteria strains.</title>
        <authorList>
            <person name="Klenk H.-P."/>
        </authorList>
    </citation>
    <scope>NUCLEOTIDE SEQUENCE [LARGE SCALE GENOMIC DNA]</scope>
    <source>
        <strain evidence="1 2">DSM 18248</strain>
    </source>
</reference>